<dbReference type="GeneID" id="7836754"/>
<gene>
    <name evidence="3" type="ORF">TTHERM_01266070</name>
</gene>
<dbReference type="HOGENOM" id="CLU_012437_4_1_1"/>
<name>Q248K4_TETTS</name>
<dbReference type="RefSeq" id="XP_001024446.3">
    <property type="nucleotide sequence ID" value="XM_001024446.3"/>
</dbReference>
<dbReference type="Gene3D" id="1.25.10.10">
    <property type="entry name" value="Leucine-rich Repeat Variant"/>
    <property type="match status" value="1"/>
</dbReference>
<dbReference type="EMBL" id="GG662451">
    <property type="protein sequence ID" value="EAS04201.3"/>
    <property type="molecule type" value="Genomic_DNA"/>
</dbReference>
<dbReference type="AlphaFoldDB" id="Q248K4"/>
<dbReference type="SUPFAM" id="SSF48371">
    <property type="entry name" value="ARM repeat"/>
    <property type="match status" value="1"/>
</dbReference>
<dbReference type="FunFam" id="1.25.10.10:FF:000331">
    <property type="entry name" value="Phosphoprotein phosphatase, putative"/>
    <property type="match status" value="1"/>
</dbReference>
<accession>Q248K4</accession>
<dbReference type="Pfam" id="PF01603">
    <property type="entry name" value="B56"/>
    <property type="match status" value="1"/>
</dbReference>
<protein>
    <submittedName>
        <fullName evidence="3">Protein phosphatase 2A regulatory B subunit, B56 family protein</fullName>
    </submittedName>
</protein>
<dbReference type="PANTHER" id="PTHR10257:SF3">
    <property type="entry name" value="SERINE_THREONINE-PROTEIN PHOSPHATASE 2A 56 KDA REGULATORY SUBUNIT GAMMA ISOFORM"/>
    <property type="match status" value="1"/>
</dbReference>
<evidence type="ECO:0000256" key="2">
    <source>
        <dbReference type="SAM" id="MobiDB-lite"/>
    </source>
</evidence>
<feature type="region of interest" description="Disordered" evidence="2">
    <location>
        <begin position="79"/>
        <end position="101"/>
    </location>
</feature>
<dbReference type="KEGG" id="tet:TTHERM_01266070"/>
<dbReference type="InterPro" id="IPR002554">
    <property type="entry name" value="PP2A_B56"/>
</dbReference>
<sequence length="560" mass="66125">MRKREKRELVIKQENLKKEKADNNIKKQLNKQITIKRVRRLIYIKQIIINSQQKQRKKSPKKRTNQLNQFICYQQENKKEMQNRKPAVQQAPKPAPKPQDNKTLAQQFQKITDHKRLPKEIRDQFLKRIQFCSNQYDLNDDNKHQKEKRERLGYLQELSELLNEPSSVQSLFIPHLDLIIEMIEKNIFRPLPILKNNGTITEPGAEDEEVYVNPEWVHIEPILDFFLQLIVNEAIDVRMLKGFVTHSFVQDYLELFHSEEPREREYLKNILHKLYAKLVPRRKLIRRAINDSFYTLIHENYKFAGAAELLDILAAIISGFAVPLREEHVIFFKNVIIPLHKVQTCLLYHEQLMRCSMLFLSKDPSLAFPLLEGILRYWPFANSTKETVFLQELLEVIEVCDCKRLDNIIPKLFKRIVKCIAGSHLQVADRAMCFFENEFFLNVVRNFKAYTFPLLVPVISQLADNHWHRILKDSFLALKTILKEIDYQSYEKALAQKTGPFLAFLNDNTKERLKNEEKWKKLSALAKQKDPKFVDPVVPYLDTHIVGEHNGLNNKHVLCL</sequence>
<dbReference type="InterPro" id="IPR011989">
    <property type="entry name" value="ARM-like"/>
</dbReference>
<dbReference type="InParanoid" id="Q248K4"/>
<dbReference type="STRING" id="312017.Q248K4"/>
<dbReference type="PANTHER" id="PTHR10257">
    <property type="entry name" value="SERINE/THREONINE PROTEIN PHOSPHATASE 2A PP2A REGULATORY SUBUNIT B"/>
    <property type="match status" value="1"/>
</dbReference>
<organism evidence="3 4">
    <name type="scientific">Tetrahymena thermophila (strain SB210)</name>
    <dbReference type="NCBI Taxonomy" id="312017"/>
    <lineage>
        <taxon>Eukaryota</taxon>
        <taxon>Sar</taxon>
        <taxon>Alveolata</taxon>
        <taxon>Ciliophora</taxon>
        <taxon>Intramacronucleata</taxon>
        <taxon>Oligohymenophorea</taxon>
        <taxon>Hymenostomatida</taxon>
        <taxon>Tetrahymenina</taxon>
        <taxon>Tetrahymenidae</taxon>
        <taxon>Tetrahymena</taxon>
    </lineage>
</organism>
<dbReference type="GO" id="GO:0000159">
    <property type="term" value="C:protein phosphatase type 2A complex"/>
    <property type="evidence" value="ECO:0007669"/>
    <property type="project" value="InterPro"/>
</dbReference>
<feature type="coiled-coil region" evidence="1">
    <location>
        <begin position="2"/>
        <end position="31"/>
    </location>
</feature>
<evidence type="ECO:0000313" key="4">
    <source>
        <dbReference type="Proteomes" id="UP000009168"/>
    </source>
</evidence>
<evidence type="ECO:0000313" key="3">
    <source>
        <dbReference type="EMBL" id="EAS04201.3"/>
    </source>
</evidence>
<dbReference type="InterPro" id="IPR016024">
    <property type="entry name" value="ARM-type_fold"/>
</dbReference>
<dbReference type="eggNOG" id="KOG2085">
    <property type="taxonomic scope" value="Eukaryota"/>
</dbReference>
<dbReference type="GO" id="GO:0007165">
    <property type="term" value="P:signal transduction"/>
    <property type="evidence" value="ECO:0007669"/>
    <property type="project" value="InterPro"/>
</dbReference>
<keyword evidence="4" id="KW-1185">Reference proteome</keyword>
<proteinExistence type="predicted"/>
<dbReference type="Proteomes" id="UP000009168">
    <property type="component" value="Unassembled WGS sequence"/>
</dbReference>
<evidence type="ECO:0000256" key="1">
    <source>
        <dbReference type="SAM" id="Coils"/>
    </source>
</evidence>
<keyword evidence="1" id="KW-0175">Coiled coil</keyword>
<dbReference type="GO" id="GO:0019888">
    <property type="term" value="F:protein phosphatase regulator activity"/>
    <property type="evidence" value="ECO:0007669"/>
    <property type="project" value="InterPro"/>
</dbReference>
<reference evidence="4" key="1">
    <citation type="journal article" date="2006" name="PLoS Biol.">
        <title>Macronuclear genome sequence of the ciliate Tetrahymena thermophila, a model eukaryote.</title>
        <authorList>
            <person name="Eisen J.A."/>
            <person name="Coyne R.S."/>
            <person name="Wu M."/>
            <person name="Wu D."/>
            <person name="Thiagarajan M."/>
            <person name="Wortman J.R."/>
            <person name="Badger J.H."/>
            <person name="Ren Q."/>
            <person name="Amedeo P."/>
            <person name="Jones K.M."/>
            <person name="Tallon L.J."/>
            <person name="Delcher A.L."/>
            <person name="Salzberg S.L."/>
            <person name="Silva J.C."/>
            <person name="Haas B.J."/>
            <person name="Majoros W.H."/>
            <person name="Farzad M."/>
            <person name="Carlton J.M."/>
            <person name="Smith R.K. Jr."/>
            <person name="Garg J."/>
            <person name="Pearlman R.E."/>
            <person name="Karrer K.M."/>
            <person name="Sun L."/>
            <person name="Manning G."/>
            <person name="Elde N.C."/>
            <person name="Turkewitz A.P."/>
            <person name="Asai D.J."/>
            <person name="Wilkes D.E."/>
            <person name="Wang Y."/>
            <person name="Cai H."/>
            <person name="Collins K."/>
            <person name="Stewart B.A."/>
            <person name="Lee S.R."/>
            <person name="Wilamowska K."/>
            <person name="Weinberg Z."/>
            <person name="Ruzzo W.L."/>
            <person name="Wloga D."/>
            <person name="Gaertig J."/>
            <person name="Frankel J."/>
            <person name="Tsao C.-C."/>
            <person name="Gorovsky M.A."/>
            <person name="Keeling P.J."/>
            <person name="Waller R.F."/>
            <person name="Patron N.J."/>
            <person name="Cherry J.M."/>
            <person name="Stover N.A."/>
            <person name="Krieger C.J."/>
            <person name="del Toro C."/>
            <person name="Ryder H.F."/>
            <person name="Williamson S.C."/>
            <person name="Barbeau R.A."/>
            <person name="Hamilton E.P."/>
            <person name="Orias E."/>
        </authorList>
    </citation>
    <scope>NUCLEOTIDE SEQUENCE [LARGE SCALE GENOMIC DNA]</scope>
    <source>
        <strain evidence="4">SB210</strain>
    </source>
</reference>
<dbReference type="OrthoDB" id="10264446at2759"/>